<evidence type="ECO:0008006" key="4">
    <source>
        <dbReference type="Google" id="ProtNLM"/>
    </source>
</evidence>
<keyword evidence="1" id="KW-0472">Membrane</keyword>
<organism evidence="2 3">
    <name type="scientific">Sporosarcina oncorhynchi</name>
    <dbReference type="NCBI Taxonomy" id="3056444"/>
    <lineage>
        <taxon>Bacteria</taxon>
        <taxon>Bacillati</taxon>
        <taxon>Bacillota</taxon>
        <taxon>Bacilli</taxon>
        <taxon>Bacillales</taxon>
        <taxon>Caryophanaceae</taxon>
        <taxon>Sporosarcina</taxon>
    </lineage>
</organism>
<keyword evidence="1" id="KW-1133">Transmembrane helix</keyword>
<dbReference type="RefSeq" id="WP_317968727.1">
    <property type="nucleotide sequence ID" value="NZ_CP129118.1"/>
</dbReference>
<dbReference type="EMBL" id="CP129118">
    <property type="protein sequence ID" value="WOV88053.1"/>
    <property type="molecule type" value="Genomic_DNA"/>
</dbReference>
<proteinExistence type="predicted"/>
<feature type="transmembrane region" description="Helical" evidence="1">
    <location>
        <begin position="93"/>
        <end position="114"/>
    </location>
</feature>
<reference evidence="2 3" key="1">
    <citation type="submission" date="2023-06" db="EMBL/GenBank/DDBJ databases">
        <title>Sporosarcina sp. nov., isolated from Korean tranditional fermented seafood 'Jeotgal'.</title>
        <authorList>
            <person name="Yang A.I."/>
            <person name="Shin N.-R."/>
        </authorList>
    </citation>
    <scope>NUCLEOTIDE SEQUENCE [LARGE SCALE GENOMIC DNA]</scope>
    <source>
        <strain evidence="2 3">T2O-4</strain>
    </source>
</reference>
<evidence type="ECO:0000313" key="3">
    <source>
        <dbReference type="Proteomes" id="UP001303902"/>
    </source>
</evidence>
<keyword evidence="1" id="KW-0812">Transmembrane</keyword>
<sequence length="115" mass="13073">MPKLFLIVVMFLTPAILYFTEHQILFWLAIINAASYLIIGLIIPNLIAHSSMVSFKSKLEQMVQDGATDQEIEEAFDEEILIAEEDRMAVPQWLYYLTLFNIVLAVSLLVIGLVV</sequence>
<gene>
    <name evidence="2" type="ORF">QWT69_02720</name>
</gene>
<evidence type="ECO:0000256" key="1">
    <source>
        <dbReference type="SAM" id="Phobius"/>
    </source>
</evidence>
<evidence type="ECO:0000313" key="2">
    <source>
        <dbReference type="EMBL" id="WOV88053.1"/>
    </source>
</evidence>
<keyword evidence="3" id="KW-1185">Reference proteome</keyword>
<dbReference type="Proteomes" id="UP001303902">
    <property type="component" value="Chromosome"/>
</dbReference>
<accession>A0ABZ0L7K8</accession>
<feature type="transmembrane region" description="Helical" evidence="1">
    <location>
        <begin position="27"/>
        <end position="48"/>
    </location>
</feature>
<protein>
    <recommendedName>
        <fullName evidence="4">DUF3899 domain-containing protein</fullName>
    </recommendedName>
</protein>
<name>A0ABZ0L7K8_9BACL</name>